<dbReference type="EMBL" id="AAGBJE010000031">
    <property type="protein sequence ID" value="EBO0294827.1"/>
    <property type="molecule type" value="Genomic_DNA"/>
</dbReference>
<proteinExistence type="predicted"/>
<evidence type="ECO:0000313" key="1">
    <source>
        <dbReference type="EMBL" id="EBO0294827.1"/>
    </source>
</evidence>
<comment type="caution">
    <text evidence="1">The sequence shown here is derived from an EMBL/GenBank/DDBJ whole genome shotgun (WGS) entry which is preliminary data.</text>
</comment>
<sequence length="66" mass="7420">MEKCNRCIVGLIGLQPVLSGDWANAVANFEIVIADWNEKTKRFAVPHPGFARKFNYCPHCGNKVED</sequence>
<reference evidence="1" key="1">
    <citation type="submission" date="2018-07" db="EMBL/GenBank/DDBJ databases">
        <authorList>
            <consortium name="GenomeTrakr network: Whole genome sequencing for foodborne pathogen traceback"/>
        </authorList>
    </citation>
    <scope>NUCLEOTIDE SEQUENCE</scope>
    <source>
        <strain evidence="1">FSIS11811259</strain>
    </source>
</reference>
<gene>
    <name evidence="1" type="ORF">DR965_16845</name>
</gene>
<dbReference type="AlphaFoldDB" id="A0A5T9L3S2"/>
<accession>A0A5T9L3S2</accession>
<protein>
    <submittedName>
        <fullName evidence="1">Uncharacterized protein</fullName>
    </submittedName>
</protein>
<name>A0A5T9L3S2_SALER</name>
<organism evidence="1">
    <name type="scientific">Salmonella enterica</name>
    <name type="common">Salmonella choleraesuis</name>
    <dbReference type="NCBI Taxonomy" id="28901"/>
    <lineage>
        <taxon>Bacteria</taxon>
        <taxon>Pseudomonadati</taxon>
        <taxon>Pseudomonadota</taxon>
        <taxon>Gammaproteobacteria</taxon>
        <taxon>Enterobacterales</taxon>
        <taxon>Enterobacteriaceae</taxon>
        <taxon>Salmonella</taxon>
    </lineage>
</organism>